<evidence type="ECO:0000313" key="1">
    <source>
        <dbReference type="EMBL" id="WOF16301.1"/>
    </source>
</evidence>
<protein>
    <submittedName>
        <fullName evidence="1">Uncharacterized protein</fullName>
    </submittedName>
</protein>
<gene>
    <name evidence="1" type="ORF">F1737_06020</name>
</gene>
<keyword evidence="2" id="KW-1185">Reference proteome</keyword>
<dbReference type="EMBL" id="CP043875">
    <property type="protein sequence ID" value="WOF16301.1"/>
    <property type="molecule type" value="Genomic_DNA"/>
</dbReference>
<accession>A0AA97I3V8</accession>
<proteinExistence type="predicted"/>
<name>A0AA97I3V8_9EURY</name>
<evidence type="ECO:0000313" key="2">
    <source>
        <dbReference type="Proteomes" id="UP001301797"/>
    </source>
</evidence>
<dbReference type="KEGG" id="mefw:F1737_06020"/>
<reference evidence="1 2" key="1">
    <citation type="submission" date="2019-09" db="EMBL/GenBank/DDBJ databases">
        <title>The complete genome of Methanoplanus sp. FWC-SCC4.</title>
        <authorList>
            <person name="Chen S.-C."/>
            <person name="Zhou Y.-Z."/>
            <person name="Lai M.-C."/>
        </authorList>
    </citation>
    <scope>NUCLEOTIDE SEQUENCE [LARGE SCALE GENOMIC DNA]</scope>
    <source>
        <strain evidence="1 2">FWC-SCC4</strain>
    </source>
</reference>
<dbReference type="RefSeq" id="WP_317135714.1">
    <property type="nucleotide sequence ID" value="NZ_CP043875.1"/>
</dbReference>
<dbReference type="GeneID" id="85229718"/>
<sequence length="71" mass="8507">MKDEEFNEYVDEVLKDETTPLRTKIRHREYQKFKHRLEELDQNCKDTDLKFDYYALPLVKNGKIPSSGKNG</sequence>
<organism evidence="1 2">
    <name type="scientific">Methanochimaera problematica</name>
    <dbReference type="NCBI Taxonomy" id="2609417"/>
    <lineage>
        <taxon>Archaea</taxon>
        <taxon>Methanobacteriati</taxon>
        <taxon>Methanobacteriota</taxon>
        <taxon>Stenosarchaea group</taxon>
        <taxon>Methanomicrobia</taxon>
        <taxon>Methanomicrobiales</taxon>
        <taxon>Methanomicrobiaceae</taxon>
        <taxon>Methanochimaera</taxon>
    </lineage>
</organism>
<dbReference type="AlphaFoldDB" id="A0AA97I3V8"/>
<dbReference type="Proteomes" id="UP001301797">
    <property type="component" value="Chromosome"/>
</dbReference>